<keyword evidence="3" id="KW-1185">Reference proteome</keyword>
<evidence type="ECO:0000256" key="1">
    <source>
        <dbReference type="SAM" id="MobiDB-lite"/>
    </source>
</evidence>
<name>A0A0C9W5D6_9AGAM</name>
<organism evidence="2 3">
    <name type="scientific">Hydnomerulius pinastri MD-312</name>
    <dbReference type="NCBI Taxonomy" id="994086"/>
    <lineage>
        <taxon>Eukaryota</taxon>
        <taxon>Fungi</taxon>
        <taxon>Dikarya</taxon>
        <taxon>Basidiomycota</taxon>
        <taxon>Agaricomycotina</taxon>
        <taxon>Agaricomycetes</taxon>
        <taxon>Agaricomycetidae</taxon>
        <taxon>Boletales</taxon>
        <taxon>Boletales incertae sedis</taxon>
        <taxon>Leucogyrophana</taxon>
    </lineage>
</organism>
<gene>
    <name evidence="2" type="ORF">HYDPIDRAFT_120390</name>
</gene>
<feature type="region of interest" description="Disordered" evidence="1">
    <location>
        <begin position="72"/>
        <end position="135"/>
    </location>
</feature>
<reference evidence="2 3" key="1">
    <citation type="submission" date="2014-04" db="EMBL/GenBank/DDBJ databases">
        <title>Evolutionary Origins and Diversification of the Mycorrhizal Mutualists.</title>
        <authorList>
            <consortium name="DOE Joint Genome Institute"/>
            <consortium name="Mycorrhizal Genomics Consortium"/>
            <person name="Kohler A."/>
            <person name="Kuo A."/>
            <person name="Nagy L.G."/>
            <person name="Floudas D."/>
            <person name="Copeland A."/>
            <person name="Barry K.W."/>
            <person name="Cichocki N."/>
            <person name="Veneault-Fourrey C."/>
            <person name="LaButti K."/>
            <person name="Lindquist E.A."/>
            <person name="Lipzen A."/>
            <person name="Lundell T."/>
            <person name="Morin E."/>
            <person name="Murat C."/>
            <person name="Riley R."/>
            <person name="Ohm R."/>
            <person name="Sun H."/>
            <person name="Tunlid A."/>
            <person name="Henrissat B."/>
            <person name="Grigoriev I.V."/>
            <person name="Hibbett D.S."/>
            <person name="Martin F."/>
        </authorList>
    </citation>
    <scope>NUCLEOTIDE SEQUENCE [LARGE SCALE GENOMIC DNA]</scope>
    <source>
        <strain evidence="2 3">MD-312</strain>
    </source>
</reference>
<accession>A0A0C9W5D6</accession>
<feature type="region of interest" description="Disordered" evidence="1">
    <location>
        <begin position="24"/>
        <end position="48"/>
    </location>
</feature>
<protein>
    <submittedName>
        <fullName evidence="2">Uncharacterized protein</fullName>
    </submittedName>
</protein>
<dbReference type="Proteomes" id="UP000053820">
    <property type="component" value="Unassembled WGS sequence"/>
</dbReference>
<dbReference type="HOGENOM" id="CLU_1886038_0_0_1"/>
<sequence length="135" mass="14607">MPVLSTITETITLLLNTPIVPPPVGGSGSGREVALTEMPRSSHRRRQEAPVLEGVRNDGLDAADVFVLGTASMESRRTSTQSHGSSDRVISEELPNDPSEADVWARPSRNSTGIQHMDSEVRTAMEERVLSGERS</sequence>
<proteinExistence type="predicted"/>
<dbReference type="AlphaFoldDB" id="A0A0C9W5D6"/>
<dbReference type="EMBL" id="KN840143">
    <property type="protein sequence ID" value="KIJ57741.1"/>
    <property type="molecule type" value="Genomic_DNA"/>
</dbReference>
<evidence type="ECO:0000313" key="2">
    <source>
        <dbReference type="EMBL" id="KIJ57741.1"/>
    </source>
</evidence>
<feature type="compositionally biased region" description="Basic and acidic residues" evidence="1">
    <location>
        <begin position="117"/>
        <end position="135"/>
    </location>
</feature>
<evidence type="ECO:0000313" key="3">
    <source>
        <dbReference type="Proteomes" id="UP000053820"/>
    </source>
</evidence>